<proteinExistence type="predicted"/>
<feature type="region of interest" description="Disordered" evidence="1">
    <location>
        <begin position="535"/>
        <end position="606"/>
    </location>
</feature>
<feature type="compositionally biased region" description="Basic and acidic residues" evidence="1">
    <location>
        <begin position="342"/>
        <end position="354"/>
    </location>
</feature>
<feature type="compositionally biased region" description="Low complexity" evidence="1">
    <location>
        <begin position="570"/>
        <end position="583"/>
    </location>
</feature>
<name>A0A3M7PD24_BRAPC</name>
<feature type="compositionally biased region" description="Polar residues" evidence="1">
    <location>
        <begin position="584"/>
        <end position="596"/>
    </location>
</feature>
<feature type="chain" id="PRO_5018019753" evidence="2">
    <location>
        <begin position="18"/>
        <end position="657"/>
    </location>
</feature>
<keyword evidence="2" id="KW-0732">Signal</keyword>
<evidence type="ECO:0000313" key="3">
    <source>
        <dbReference type="EMBL" id="RMZ97011.1"/>
    </source>
</evidence>
<sequence length="657" mass="75088">MSFFSFSCFFWPKLTKLALFFVINETNNNWLKKIWLFKEEFTTHKLYRIKAHRIEKIFEVSQKNVILSELFKSPKSFKETGLITLGFMKESVLAFSSKVDLQHLQKPLRKVFSSFARRNDQTILFLYHSSLDSLTQLLLFLEQILQHLIINRELVITIFLLSHISLHGSSDKGWPPQVREKQLQRLIRIAGKGYVLDSNTPVYYGRISNGIKAAGVPEDKKLALLLERDNSKARKGKIIYTQTNRRVLSLFLKPKCALEVQIREPKTIKEAYRIAIKLEIYKCYRASLRTEDYNFRGLNKTKQKYKIVALFLIKPTLEYLNNAEMKNTATLEPTISSSRNGSAERHDDTNDHRATSPVTKSLPSYDEALKRVSSDARSAKQRPSNTFHQTGLFKNRTALPNLPLQSSFRPLLSSPAAQKVYFRPQDLHNRPPSHLQHSAEVKNQQSFVSNGILVPPVPSLPARRVSAKNLPTNSAGPEARSPVSEKIELPANRIRSWTNTPEESAVQTNWKAQEEKCQVKEEKKIDETITSSFLDNLSDTSHTTPITDSKNKESDKPAGLNKAIIVIKPSSSSDSNSNQQQMNLKQGLNRQNSNDPTIDRPPGRLNYYDSDTNTISEGLMITSNLIKRSNSEHLQKKTKWAVMKQEARAYIEIIYLN</sequence>
<feature type="compositionally biased region" description="Polar residues" evidence="1">
    <location>
        <begin position="535"/>
        <end position="548"/>
    </location>
</feature>
<comment type="caution">
    <text evidence="3">The sequence shown here is derived from an EMBL/GenBank/DDBJ whole genome shotgun (WGS) entry which is preliminary data.</text>
</comment>
<organism evidence="3 4">
    <name type="scientific">Brachionus plicatilis</name>
    <name type="common">Marine rotifer</name>
    <name type="synonym">Brachionus muelleri</name>
    <dbReference type="NCBI Taxonomy" id="10195"/>
    <lineage>
        <taxon>Eukaryota</taxon>
        <taxon>Metazoa</taxon>
        <taxon>Spiralia</taxon>
        <taxon>Gnathifera</taxon>
        <taxon>Rotifera</taxon>
        <taxon>Eurotatoria</taxon>
        <taxon>Monogononta</taxon>
        <taxon>Pseudotrocha</taxon>
        <taxon>Ploima</taxon>
        <taxon>Brachionidae</taxon>
        <taxon>Brachionus</taxon>
    </lineage>
</organism>
<dbReference type="AlphaFoldDB" id="A0A3M7PD24"/>
<dbReference type="EMBL" id="REGN01011693">
    <property type="protein sequence ID" value="RMZ97011.1"/>
    <property type="molecule type" value="Genomic_DNA"/>
</dbReference>
<protein>
    <submittedName>
        <fullName evidence="3">Uncharacterized protein</fullName>
    </submittedName>
</protein>
<dbReference type="Proteomes" id="UP000276133">
    <property type="component" value="Unassembled WGS sequence"/>
</dbReference>
<feature type="signal peptide" evidence="2">
    <location>
        <begin position="1"/>
        <end position="17"/>
    </location>
</feature>
<evidence type="ECO:0000313" key="4">
    <source>
        <dbReference type="Proteomes" id="UP000276133"/>
    </source>
</evidence>
<reference evidence="3 4" key="1">
    <citation type="journal article" date="2018" name="Sci. Rep.">
        <title>Genomic signatures of local adaptation to the degree of environmental predictability in rotifers.</title>
        <authorList>
            <person name="Franch-Gras L."/>
            <person name="Hahn C."/>
            <person name="Garcia-Roger E.M."/>
            <person name="Carmona M.J."/>
            <person name="Serra M."/>
            <person name="Gomez A."/>
        </authorList>
    </citation>
    <scope>NUCLEOTIDE SEQUENCE [LARGE SCALE GENOMIC DNA]</scope>
    <source>
        <strain evidence="3">HYR1</strain>
    </source>
</reference>
<feature type="compositionally biased region" description="Polar residues" evidence="1">
    <location>
        <begin position="331"/>
        <end position="341"/>
    </location>
</feature>
<feature type="region of interest" description="Disordered" evidence="1">
    <location>
        <begin position="331"/>
        <end position="392"/>
    </location>
</feature>
<accession>A0A3M7PD24</accession>
<feature type="compositionally biased region" description="Basic and acidic residues" evidence="1">
    <location>
        <begin position="367"/>
        <end position="378"/>
    </location>
</feature>
<keyword evidence="4" id="KW-1185">Reference proteome</keyword>
<evidence type="ECO:0000256" key="1">
    <source>
        <dbReference type="SAM" id="MobiDB-lite"/>
    </source>
</evidence>
<evidence type="ECO:0000256" key="2">
    <source>
        <dbReference type="SAM" id="SignalP"/>
    </source>
</evidence>
<gene>
    <name evidence="3" type="ORF">BpHYR1_038111</name>
</gene>